<proteinExistence type="predicted"/>
<evidence type="ECO:0000313" key="1">
    <source>
        <dbReference type="EMBL" id="KXS13037.1"/>
    </source>
</evidence>
<reference evidence="1 2" key="1">
    <citation type="journal article" date="2015" name="Genome Biol. Evol.">
        <title>Phylogenomic analyses indicate that early fungi evolved digesting cell walls of algal ancestors of land plants.</title>
        <authorList>
            <person name="Chang Y."/>
            <person name="Wang S."/>
            <person name="Sekimoto S."/>
            <person name="Aerts A.L."/>
            <person name="Choi C."/>
            <person name="Clum A."/>
            <person name="LaButti K.M."/>
            <person name="Lindquist E.A."/>
            <person name="Yee Ngan C."/>
            <person name="Ohm R.A."/>
            <person name="Salamov A.A."/>
            <person name="Grigoriev I.V."/>
            <person name="Spatafora J.W."/>
            <person name="Berbee M.L."/>
        </authorList>
    </citation>
    <scope>NUCLEOTIDE SEQUENCE [LARGE SCALE GENOMIC DNA]</scope>
    <source>
        <strain evidence="1 2">JEL478</strain>
    </source>
</reference>
<dbReference type="Proteomes" id="UP000070544">
    <property type="component" value="Unassembled WGS sequence"/>
</dbReference>
<name>A0A139A8I1_GONPJ</name>
<protein>
    <submittedName>
        <fullName evidence="1">Uncharacterized protein</fullName>
    </submittedName>
</protein>
<keyword evidence="2" id="KW-1185">Reference proteome</keyword>
<sequence>MAFKSLWRTWTFEGATRCLQRLDSLLSLEPHCRSFVRPHTVKINCKNGNLSVQTIFRLLSALREVATNTKWWTLAGLPEDLVFGLSTALESVADIIQVLDFDRACAESDRTVARPFTKMCSTRGLCFRLRVRIRGGHNPAHSRNFTQKARGGLERFPERAPYFLVRWVEPVIAGWRSNCVDA</sequence>
<evidence type="ECO:0000313" key="2">
    <source>
        <dbReference type="Proteomes" id="UP000070544"/>
    </source>
</evidence>
<dbReference type="EMBL" id="KQ965782">
    <property type="protein sequence ID" value="KXS13037.1"/>
    <property type="molecule type" value="Genomic_DNA"/>
</dbReference>
<gene>
    <name evidence="1" type="ORF">M427DRAFT_58953</name>
</gene>
<accession>A0A139A8I1</accession>
<organism evidence="1 2">
    <name type="scientific">Gonapodya prolifera (strain JEL478)</name>
    <name type="common">Monoblepharis prolifera</name>
    <dbReference type="NCBI Taxonomy" id="1344416"/>
    <lineage>
        <taxon>Eukaryota</taxon>
        <taxon>Fungi</taxon>
        <taxon>Fungi incertae sedis</taxon>
        <taxon>Chytridiomycota</taxon>
        <taxon>Chytridiomycota incertae sedis</taxon>
        <taxon>Monoblepharidomycetes</taxon>
        <taxon>Monoblepharidales</taxon>
        <taxon>Gonapodyaceae</taxon>
        <taxon>Gonapodya</taxon>
    </lineage>
</organism>
<dbReference type="AlphaFoldDB" id="A0A139A8I1"/>